<feature type="region of interest" description="Disordered" evidence="1">
    <location>
        <begin position="1"/>
        <end position="43"/>
    </location>
</feature>
<reference evidence="2" key="1">
    <citation type="submission" date="2023-06" db="EMBL/GenBank/DDBJ databases">
        <title>Genomic analysis of the entomopathogenic nematode Steinernema hermaphroditum.</title>
        <authorList>
            <person name="Schwarz E.M."/>
            <person name="Heppert J.K."/>
            <person name="Baniya A."/>
            <person name="Schwartz H.T."/>
            <person name="Tan C.-H."/>
            <person name="Antoshechkin I."/>
            <person name="Sternberg P.W."/>
            <person name="Goodrich-Blair H."/>
            <person name="Dillman A.R."/>
        </authorList>
    </citation>
    <scope>NUCLEOTIDE SEQUENCE</scope>
    <source>
        <strain evidence="2">PS9179</strain>
        <tissue evidence="2">Whole animal</tissue>
    </source>
</reference>
<gene>
    <name evidence="2" type="ORF">QR680_008858</name>
</gene>
<dbReference type="AlphaFoldDB" id="A0AA39IJN7"/>
<evidence type="ECO:0000313" key="2">
    <source>
        <dbReference type="EMBL" id="KAK0424796.1"/>
    </source>
</evidence>
<evidence type="ECO:0000313" key="3">
    <source>
        <dbReference type="Proteomes" id="UP001175271"/>
    </source>
</evidence>
<keyword evidence="3" id="KW-1185">Reference proteome</keyword>
<comment type="caution">
    <text evidence="2">The sequence shown here is derived from an EMBL/GenBank/DDBJ whole genome shotgun (WGS) entry which is preliminary data.</text>
</comment>
<organism evidence="2 3">
    <name type="scientific">Steinernema hermaphroditum</name>
    <dbReference type="NCBI Taxonomy" id="289476"/>
    <lineage>
        <taxon>Eukaryota</taxon>
        <taxon>Metazoa</taxon>
        <taxon>Ecdysozoa</taxon>
        <taxon>Nematoda</taxon>
        <taxon>Chromadorea</taxon>
        <taxon>Rhabditida</taxon>
        <taxon>Tylenchina</taxon>
        <taxon>Panagrolaimomorpha</taxon>
        <taxon>Strongyloidoidea</taxon>
        <taxon>Steinernematidae</taxon>
        <taxon>Steinernema</taxon>
    </lineage>
</organism>
<evidence type="ECO:0000256" key="1">
    <source>
        <dbReference type="SAM" id="MobiDB-lite"/>
    </source>
</evidence>
<proteinExistence type="predicted"/>
<dbReference type="Proteomes" id="UP001175271">
    <property type="component" value="Unassembled WGS sequence"/>
</dbReference>
<feature type="region of interest" description="Disordered" evidence="1">
    <location>
        <begin position="128"/>
        <end position="148"/>
    </location>
</feature>
<name>A0AA39IJN7_9BILA</name>
<feature type="compositionally biased region" description="Polar residues" evidence="1">
    <location>
        <begin position="132"/>
        <end position="144"/>
    </location>
</feature>
<accession>A0AA39IJN7</accession>
<protein>
    <submittedName>
        <fullName evidence="2">Uncharacterized protein</fullName>
    </submittedName>
</protein>
<feature type="compositionally biased region" description="Basic and acidic residues" evidence="1">
    <location>
        <begin position="1"/>
        <end position="22"/>
    </location>
</feature>
<sequence length="181" mass="21423">MRENNKAEQRKARNTKIEDRPHQSTNRHVVLRPTHGEPSSRDYLAQSHCAWDQEKYTADCNEVPGHDDKDTDHCLDSTDDQRLRILTRRKMKDLKKKKSGRLRRSFSIVHFRLEKSLHLRRLMAQLRRRQTKTVPSQPLQNPSSMRLPMKRSPLNLLAPLRHFNRIVIRESTTKTEKMVVS</sequence>
<dbReference type="EMBL" id="JAUCMV010000001">
    <property type="protein sequence ID" value="KAK0424796.1"/>
    <property type="molecule type" value="Genomic_DNA"/>
</dbReference>